<evidence type="ECO:0000313" key="2">
    <source>
        <dbReference type="EMBL" id="RFC67922.1"/>
    </source>
</evidence>
<comment type="caution">
    <text evidence="2">The sequence shown here is derived from an EMBL/GenBank/DDBJ whole genome shotgun (WGS) entry which is preliminary data.</text>
</comment>
<dbReference type="EMBL" id="QURN01000006">
    <property type="protein sequence ID" value="RFC67922.1"/>
    <property type="molecule type" value="Genomic_DNA"/>
</dbReference>
<feature type="domain" description="Putative DNA-binding" evidence="1">
    <location>
        <begin position="6"/>
        <end position="95"/>
    </location>
</feature>
<name>A0A371XFC1_9HYPH</name>
<evidence type="ECO:0000259" key="1">
    <source>
        <dbReference type="Pfam" id="PF09836"/>
    </source>
</evidence>
<dbReference type="InterPro" id="IPR044922">
    <property type="entry name" value="DUF2063_N_sf"/>
</dbReference>
<accession>A0A371XFC1</accession>
<evidence type="ECO:0000313" key="3">
    <source>
        <dbReference type="Proteomes" id="UP000262379"/>
    </source>
</evidence>
<dbReference type="Proteomes" id="UP000262379">
    <property type="component" value="Unassembled WGS sequence"/>
</dbReference>
<dbReference type="InterPro" id="IPR018640">
    <property type="entry name" value="DUF2063"/>
</dbReference>
<reference evidence="3" key="1">
    <citation type="submission" date="2018-08" db="EMBL/GenBank/DDBJ databases">
        <authorList>
            <person name="Im W.T."/>
        </authorList>
    </citation>
    <scope>NUCLEOTIDE SEQUENCE [LARGE SCALE GENOMIC DNA]</scope>
    <source>
        <strain evidence="3">LA-28</strain>
    </source>
</reference>
<dbReference type="AlphaFoldDB" id="A0A371XFC1"/>
<keyword evidence="3" id="KW-1185">Reference proteome</keyword>
<sequence>MVATSQAQFAAALFGPETMPLGLTTARGEADQSRFAVYRNNVSVALIKALEGRFPVTRRIVGDVFFRAMAHAFIAENKPKSPLIFEYGDALPSFIENFEPAAGLSYLADVARLEAGWTDAYHAAEGPVLAASDLGAMRQPMQCRFIAHPSAMLVKCSHPAGTIWAANQLAEVSPIAASGAETILIVRPFADVHVHILPVQDALFAERLFTGFNLGDAGQEALSRNDHFDFGTALVGLVALGAFAAIEEKGTT</sequence>
<dbReference type="RefSeq" id="WP_116623758.1">
    <property type="nucleotide sequence ID" value="NZ_QURN01000006.1"/>
</dbReference>
<gene>
    <name evidence="2" type="ORF">DY251_10120</name>
</gene>
<dbReference type="Gene3D" id="1.10.150.690">
    <property type="entry name" value="DUF2063"/>
    <property type="match status" value="1"/>
</dbReference>
<dbReference type="Pfam" id="PF09836">
    <property type="entry name" value="DUF2063"/>
    <property type="match status" value="1"/>
</dbReference>
<proteinExistence type="predicted"/>
<protein>
    <submittedName>
        <fullName evidence="2">DUF2063 domain-containing protein</fullName>
    </submittedName>
</protein>
<organism evidence="2 3">
    <name type="scientific">Mesorhizobium denitrificans</name>
    <dbReference type="NCBI Taxonomy" id="2294114"/>
    <lineage>
        <taxon>Bacteria</taxon>
        <taxon>Pseudomonadati</taxon>
        <taxon>Pseudomonadota</taxon>
        <taxon>Alphaproteobacteria</taxon>
        <taxon>Hyphomicrobiales</taxon>
        <taxon>Phyllobacteriaceae</taxon>
        <taxon>Mesorhizobium</taxon>
    </lineage>
</organism>